<dbReference type="RefSeq" id="WP_094277364.1">
    <property type="nucleotide sequence ID" value="NZ_NQJF01000003.1"/>
</dbReference>
<dbReference type="SUPFAM" id="SSF53850">
    <property type="entry name" value="Periplasmic binding protein-like II"/>
    <property type="match status" value="1"/>
</dbReference>
<evidence type="ECO:0000313" key="3">
    <source>
        <dbReference type="EMBL" id="OYD25535.1"/>
    </source>
</evidence>
<dbReference type="Pfam" id="PF13531">
    <property type="entry name" value="SBP_bac_11"/>
    <property type="match status" value="1"/>
</dbReference>
<organism evidence="3 5">
    <name type="scientific">Oceanimonas baumannii</name>
    <dbReference type="NCBI Taxonomy" id="129578"/>
    <lineage>
        <taxon>Bacteria</taxon>
        <taxon>Pseudomonadati</taxon>
        <taxon>Pseudomonadota</taxon>
        <taxon>Gammaproteobacteria</taxon>
        <taxon>Aeromonadales</taxon>
        <taxon>Aeromonadaceae</taxon>
        <taxon>Oceanimonas</taxon>
    </lineage>
</organism>
<dbReference type="AlphaFoldDB" id="A0A235CNV2"/>
<feature type="chain" id="PRO_5011237636" evidence="2">
    <location>
        <begin position="19"/>
        <end position="343"/>
    </location>
</feature>
<dbReference type="OrthoDB" id="8673316at2"/>
<reference evidence="3 5" key="1">
    <citation type="submission" date="2017-08" db="EMBL/GenBank/DDBJ databases">
        <title>Draft Genome Sequence of the Marine Bacterium Oceanimonas baumannii ATCC 700832.</title>
        <authorList>
            <person name="Mcclelland W.D."/>
            <person name="Brennan M.A."/>
            <person name="Trachtenberg A.M."/>
            <person name="Maclea K.S."/>
        </authorList>
    </citation>
    <scope>NUCLEOTIDE SEQUENCE [LARGE SCALE GENOMIC DNA]</scope>
    <source>
        <strain evidence="3 5">ATCC 700832</strain>
    </source>
</reference>
<comment type="caution">
    <text evidence="3">The sequence shown here is derived from an EMBL/GenBank/DDBJ whole genome shotgun (WGS) entry which is preliminary data.</text>
</comment>
<keyword evidence="1 2" id="KW-0732">Signal</keyword>
<evidence type="ECO:0000256" key="1">
    <source>
        <dbReference type="ARBA" id="ARBA00022729"/>
    </source>
</evidence>
<dbReference type="PANTHER" id="PTHR30006:SF25">
    <property type="entry name" value="PHOSPHOGLYCERATE TRANSPORT REGULATORY PROTEIN PGTC"/>
    <property type="match status" value="1"/>
</dbReference>
<dbReference type="EMBL" id="NQJF01000003">
    <property type="protein sequence ID" value="OYD25535.1"/>
    <property type="molecule type" value="Genomic_DNA"/>
</dbReference>
<proteinExistence type="predicted"/>
<accession>A0A235CNV2</accession>
<dbReference type="Gene3D" id="3.40.190.10">
    <property type="entry name" value="Periplasmic binding protein-like II"/>
    <property type="match status" value="2"/>
</dbReference>
<dbReference type="EMBL" id="SODO01000002">
    <property type="protein sequence ID" value="TDW61260.1"/>
    <property type="molecule type" value="Genomic_DNA"/>
</dbReference>
<dbReference type="PANTHER" id="PTHR30006">
    <property type="entry name" value="THIAMINE-BINDING PERIPLASMIC PROTEIN-RELATED"/>
    <property type="match status" value="1"/>
</dbReference>
<sequence>MNWRYWCMALLCSLTAHAEQTVQLPALDTQQQQLVLYSATDYQHMAPLLQAFQQRRPHVAIHFVDLNSQQLYQRFLDEGTHSPADLLLSSAMDLQLKLVNDGYARPWRSERTEALPPGTHWRHELFAITVEPVVMVFNRTQLAEYALPHSRQELLALLRRDPERFRGRIRTYDITQSGVGYLLATQDSQQGESYGRLLEAFGGLSVLLGESSNEMLNDLIDGRAILGYNLLGSYVNAAMEKHPQLVAIAPHDYSLILMRLALIPRQAKHPKLAGELLDFMLSPAGQTALAEGGLLPLLTPDAGLTIIPQGPVTPIPLSPALLPALDPLDKQGFVRSWIDSLAP</sequence>
<evidence type="ECO:0000313" key="5">
    <source>
        <dbReference type="Proteomes" id="UP000243640"/>
    </source>
</evidence>
<protein>
    <submittedName>
        <fullName evidence="4">Iron(III) transport system substrate-binding protein</fullName>
    </submittedName>
</protein>
<gene>
    <name evidence="3" type="ORF">B6S09_04800</name>
    <name evidence="4" type="ORF">LY04_00795</name>
</gene>
<reference evidence="4 6" key="2">
    <citation type="submission" date="2019-03" db="EMBL/GenBank/DDBJ databases">
        <title>Genomic Encyclopedia of Archaeal and Bacterial Type Strains, Phase II (KMG-II): from individual species to whole genera.</title>
        <authorList>
            <person name="Goeker M."/>
        </authorList>
    </citation>
    <scope>NUCLEOTIDE SEQUENCE [LARGE SCALE GENOMIC DNA]</scope>
    <source>
        <strain evidence="4 6">DSM 15594</strain>
    </source>
</reference>
<evidence type="ECO:0000313" key="6">
    <source>
        <dbReference type="Proteomes" id="UP000295058"/>
    </source>
</evidence>
<evidence type="ECO:0000313" key="4">
    <source>
        <dbReference type="EMBL" id="TDW61260.1"/>
    </source>
</evidence>
<name>A0A235CNV2_9GAMM</name>
<dbReference type="Proteomes" id="UP000243640">
    <property type="component" value="Unassembled WGS sequence"/>
</dbReference>
<keyword evidence="6" id="KW-1185">Reference proteome</keyword>
<dbReference type="Proteomes" id="UP000295058">
    <property type="component" value="Unassembled WGS sequence"/>
</dbReference>
<evidence type="ECO:0000256" key="2">
    <source>
        <dbReference type="SAM" id="SignalP"/>
    </source>
</evidence>
<dbReference type="GO" id="GO:0030288">
    <property type="term" value="C:outer membrane-bounded periplasmic space"/>
    <property type="evidence" value="ECO:0007669"/>
    <property type="project" value="TreeGrafter"/>
</dbReference>
<feature type="signal peptide" evidence="2">
    <location>
        <begin position="1"/>
        <end position="18"/>
    </location>
</feature>